<dbReference type="Proteomes" id="UP000054423">
    <property type="component" value="Unassembled WGS sequence"/>
</dbReference>
<evidence type="ECO:0000256" key="1">
    <source>
        <dbReference type="SAM" id="MobiDB-lite"/>
    </source>
</evidence>
<evidence type="ECO:0000313" key="2">
    <source>
        <dbReference type="EMBL" id="ETM03516.1"/>
    </source>
</evidence>
<dbReference type="AlphaFoldDB" id="W2M3V0"/>
<feature type="compositionally biased region" description="Polar residues" evidence="1">
    <location>
        <begin position="1"/>
        <end position="14"/>
    </location>
</feature>
<reference evidence="2" key="1">
    <citation type="submission" date="2013-11" db="EMBL/GenBank/DDBJ databases">
        <title>The Genome Sequence of Phytophthora parasitica CHvinca01.</title>
        <authorList>
            <consortium name="The Broad Institute Genomics Platform"/>
            <person name="Russ C."/>
            <person name="Tyler B."/>
            <person name="Panabieres F."/>
            <person name="Shan W."/>
            <person name="Tripathy S."/>
            <person name="Grunwald N."/>
            <person name="Machado M."/>
            <person name="Johnson C.S."/>
            <person name="Arredondo F."/>
            <person name="Hong C."/>
            <person name="Coffey M."/>
            <person name="Young S.K."/>
            <person name="Zeng Q."/>
            <person name="Gargeya S."/>
            <person name="Fitzgerald M."/>
            <person name="Abouelleil A."/>
            <person name="Alvarado L."/>
            <person name="Chapman S.B."/>
            <person name="Gainer-Dewar J."/>
            <person name="Goldberg J."/>
            <person name="Griggs A."/>
            <person name="Gujja S."/>
            <person name="Hansen M."/>
            <person name="Howarth C."/>
            <person name="Imamovic A."/>
            <person name="Ireland A."/>
            <person name="Larimer J."/>
            <person name="McCowan C."/>
            <person name="Murphy C."/>
            <person name="Pearson M."/>
            <person name="Poon T.W."/>
            <person name="Priest M."/>
            <person name="Roberts A."/>
            <person name="Saif S."/>
            <person name="Shea T."/>
            <person name="Sykes S."/>
            <person name="Wortman J."/>
            <person name="Nusbaum C."/>
            <person name="Birren B."/>
        </authorList>
    </citation>
    <scope>NUCLEOTIDE SEQUENCE [LARGE SCALE GENOMIC DNA]</scope>
    <source>
        <strain evidence="2">CHvinca01</strain>
    </source>
</reference>
<sequence length="77" mass="8646">MEEKASSSSATTPGSVERETGSPTTRIGCAHDHDPDTSTIVASTTHRVDVKCIRNRCEDRRDITIKLITLVRMQYRR</sequence>
<accession>W2M3V0</accession>
<proteinExistence type="predicted"/>
<name>W2M3V0_PHYNI</name>
<feature type="region of interest" description="Disordered" evidence="1">
    <location>
        <begin position="1"/>
        <end position="38"/>
    </location>
</feature>
<dbReference type="EMBL" id="KI677183">
    <property type="protein sequence ID" value="ETM03516.1"/>
    <property type="molecule type" value="Genomic_DNA"/>
</dbReference>
<gene>
    <name evidence="2" type="ORF">L917_00274</name>
</gene>
<organism evidence="2">
    <name type="scientific">Phytophthora nicotianae</name>
    <name type="common">Potato buckeye rot agent</name>
    <name type="synonym">Phytophthora parasitica</name>
    <dbReference type="NCBI Taxonomy" id="4792"/>
    <lineage>
        <taxon>Eukaryota</taxon>
        <taxon>Sar</taxon>
        <taxon>Stramenopiles</taxon>
        <taxon>Oomycota</taxon>
        <taxon>Peronosporomycetes</taxon>
        <taxon>Peronosporales</taxon>
        <taxon>Peronosporaceae</taxon>
        <taxon>Phytophthora</taxon>
    </lineage>
</organism>
<protein>
    <submittedName>
        <fullName evidence="2">Uncharacterized protein</fullName>
    </submittedName>
</protein>